<organism evidence="1 2">
    <name type="scientific">Tanacetum coccineum</name>
    <dbReference type="NCBI Taxonomy" id="301880"/>
    <lineage>
        <taxon>Eukaryota</taxon>
        <taxon>Viridiplantae</taxon>
        <taxon>Streptophyta</taxon>
        <taxon>Embryophyta</taxon>
        <taxon>Tracheophyta</taxon>
        <taxon>Spermatophyta</taxon>
        <taxon>Magnoliopsida</taxon>
        <taxon>eudicotyledons</taxon>
        <taxon>Gunneridae</taxon>
        <taxon>Pentapetalae</taxon>
        <taxon>asterids</taxon>
        <taxon>campanulids</taxon>
        <taxon>Asterales</taxon>
        <taxon>Asteraceae</taxon>
        <taxon>Asteroideae</taxon>
        <taxon>Anthemideae</taxon>
        <taxon>Anthemidinae</taxon>
        <taxon>Tanacetum</taxon>
    </lineage>
</organism>
<dbReference type="GO" id="GO:0003964">
    <property type="term" value="F:RNA-directed DNA polymerase activity"/>
    <property type="evidence" value="ECO:0007669"/>
    <property type="project" value="UniProtKB-KW"/>
</dbReference>
<name>A0ABQ5EVQ1_9ASTR</name>
<dbReference type="Proteomes" id="UP001151760">
    <property type="component" value="Unassembled WGS sequence"/>
</dbReference>
<accession>A0ABQ5EVQ1</accession>
<proteinExistence type="predicted"/>
<reference evidence="1" key="2">
    <citation type="submission" date="2022-01" db="EMBL/GenBank/DDBJ databases">
        <authorList>
            <person name="Yamashiro T."/>
            <person name="Shiraishi A."/>
            <person name="Satake H."/>
            <person name="Nakayama K."/>
        </authorList>
    </citation>
    <scope>NUCLEOTIDE SEQUENCE</scope>
</reference>
<dbReference type="EMBL" id="BQNB010016718">
    <property type="protein sequence ID" value="GJT54977.1"/>
    <property type="molecule type" value="Genomic_DNA"/>
</dbReference>
<comment type="caution">
    <text evidence="1">The sequence shown here is derived from an EMBL/GenBank/DDBJ whole genome shotgun (WGS) entry which is preliminary data.</text>
</comment>
<keyword evidence="1" id="KW-0808">Transferase</keyword>
<keyword evidence="1" id="KW-0548">Nucleotidyltransferase</keyword>
<sequence length="269" mass="30421">MKLNPKKCSFSMEEGPFLGHLITRQGIRANPSKVKAVNDLVQPKTLKDIQSLNGKLAALTRFLSKGAEKSLPFFKVLKNCADKNTIQWTKEAEEAFQKMKNFMEILPTLTASIKGKVLVMYLTVSTESISVVLLAEKEGKQIPIYFVFPSTYGDSLNECIHQENTRKSREIKMSGKWAIELGEHDIEFRERDPTEKETPKYFAIKMPTEDKNMVRRSKTKKENNAWRLYTDGASSSDGSGAGLMLISPEGKEYTYALRFGFQATNNEAE</sequence>
<dbReference type="InterPro" id="IPR012337">
    <property type="entry name" value="RNaseH-like_sf"/>
</dbReference>
<dbReference type="InterPro" id="IPR043128">
    <property type="entry name" value="Rev_trsase/Diguanyl_cyclase"/>
</dbReference>
<dbReference type="SUPFAM" id="SSF56672">
    <property type="entry name" value="DNA/RNA polymerases"/>
    <property type="match status" value="1"/>
</dbReference>
<gene>
    <name evidence="1" type="ORF">Tco_0990031</name>
</gene>
<evidence type="ECO:0000313" key="1">
    <source>
        <dbReference type="EMBL" id="GJT54977.1"/>
    </source>
</evidence>
<dbReference type="InterPro" id="IPR036397">
    <property type="entry name" value="RNaseH_sf"/>
</dbReference>
<dbReference type="PANTHER" id="PTHR48475">
    <property type="entry name" value="RIBONUCLEASE H"/>
    <property type="match status" value="1"/>
</dbReference>
<dbReference type="InterPro" id="IPR043502">
    <property type="entry name" value="DNA/RNA_pol_sf"/>
</dbReference>
<keyword evidence="2" id="KW-1185">Reference proteome</keyword>
<evidence type="ECO:0000313" key="2">
    <source>
        <dbReference type="Proteomes" id="UP001151760"/>
    </source>
</evidence>
<reference evidence="1" key="1">
    <citation type="journal article" date="2022" name="Int. J. Mol. Sci.">
        <title>Draft Genome of Tanacetum Coccineum: Genomic Comparison of Closely Related Tanacetum-Family Plants.</title>
        <authorList>
            <person name="Yamashiro T."/>
            <person name="Shiraishi A."/>
            <person name="Nakayama K."/>
            <person name="Satake H."/>
        </authorList>
    </citation>
    <scope>NUCLEOTIDE SEQUENCE</scope>
</reference>
<protein>
    <submittedName>
        <fullName evidence="1">Reverse transcriptase domain-containing protein</fullName>
    </submittedName>
</protein>
<dbReference type="PANTHER" id="PTHR48475:SF2">
    <property type="entry name" value="RIBONUCLEASE H"/>
    <property type="match status" value="1"/>
</dbReference>
<dbReference type="Gene3D" id="3.30.70.270">
    <property type="match status" value="2"/>
</dbReference>
<keyword evidence="1" id="KW-0695">RNA-directed DNA polymerase</keyword>
<dbReference type="Gene3D" id="3.30.420.10">
    <property type="entry name" value="Ribonuclease H-like superfamily/Ribonuclease H"/>
    <property type="match status" value="1"/>
</dbReference>
<dbReference type="SUPFAM" id="SSF53098">
    <property type="entry name" value="Ribonuclease H-like"/>
    <property type="match status" value="1"/>
</dbReference>